<dbReference type="Proteomes" id="UP001212217">
    <property type="component" value="Unassembled WGS sequence"/>
</dbReference>
<protein>
    <submittedName>
        <fullName evidence="2">Glycosyltransferase</fullName>
    </submittedName>
</protein>
<evidence type="ECO:0000313" key="3">
    <source>
        <dbReference type="Proteomes" id="UP001212217"/>
    </source>
</evidence>
<gene>
    <name evidence="2" type="ORF">PNO30_00820</name>
</gene>
<sequence length="442" mass="50958">MPRIITMHPVRETNRYGFETTQLYRAKVARNLNVDYLHLATAPQIRDNWKEDIKKLGFLDEEIVCVPFSYSDIAHKDPSIHPDALELEEDDELVLTEDGFVSSVTLSDGSGKFYFTEAPFLFEDYKAGEVLLYNSDGSVALKMKYMDPFKQPVPVRLFYPGYIFLKDDEILAEEDLLVKYLAVNAKQDDLLIRDQHIVPAPNLCRFMENTGKNYYEVIHENVLRNLQVANLRGKTSYLVASERLTEELAKLDYDVRFLPPMITENFAEVKNIGPITDYCLVGNMQELKNVELVIRAFIQLYNLDSKVRITFYGGTEERLTELKEKYELTPNIKFVGIVEEVPYQKHQCYISASFTELFANAFVEAASQGLLGLLSDVDFAHRYYASQSDSITLFRSQIGLVEKIMQMEQPDFQKSNEGNIILAKKYSLENVSKYYVDLMNKR</sequence>
<dbReference type="RefSeq" id="WP_271986801.1">
    <property type="nucleotide sequence ID" value="NZ_JAQMFS010000010.1"/>
</dbReference>
<comment type="caution">
    <text evidence="2">The sequence shown here is derived from an EMBL/GenBank/DDBJ whole genome shotgun (WGS) entry which is preliminary data.</text>
</comment>
<dbReference type="Gene3D" id="3.40.50.2000">
    <property type="entry name" value="Glycogen Phosphorylase B"/>
    <property type="match status" value="1"/>
</dbReference>
<evidence type="ECO:0000313" key="2">
    <source>
        <dbReference type="EMBL" id="MDB6185326.1"/>
    </source>
</evidence>
<dbReference type="EMBL" id="JAQMFS010000010">
    <property type="protein sequence ID" value="MDB6185326.1"/>
    <property type="molecule type" value="Genomic_DNA"/>
</dbReference>
<dbReference type="Pfam" id="PF00534">
    <property type="entry name" value="Glycos_transf_1"/>
    <property type="match status" value="1"/>
</dbReference>
<dbReference type="GO" id="GO:0016757">
    <property type="term" value="F:glycosyltransferase activity"/>
    <property type="evidence" value="ECO:0007669"/>
    <property type="project" value="InterPro"/>
</dbReference>
<proteinExistence type="predicted"/>
<evidence type="ECO:0000259" key="1">
    <source>
        <dbReference type="Pfam" id="PF00534"/>
    </source>
</evidence>
<dbReference type="SUPFAM" id="SSF53756">
    <property type="entry name" value="UDP-Glycosyltransferase/glycogen phosphorylase"/>
    <property type="match status" value="1"/>
</dbReference>
<dbReference type="AlphaFoldDB" id="A0AAW6B1J8"/>
<accession>A0AAW6B1J8</accession>
<dbReference type="InterPro" id="IPR001296">
    <property type="entry name" value="Glyco_trans_1"/>
</dbReference>
<feature type="domain" description="Glycosyl transferase family 1" evidence="1">
    <location>
        <begin position="279"/>
        <end position="386"/>
    </location>
</feature>
<organism evidence="2 3">
    <name type="scientific">Gemella haemolysans</name>
    <dbReference type="NCBI Taxonomy" id="1379"/>
    <lineage>
        <taxon>Bacteria</taxon>
        <taxon>Bacillati</taxon>
        <taxon>Bacillota</taxon>
        <taxon>Bacilli</taxon>
        <taxon>Bacillales</taxon>
        <taxon>Gemellaceae</taxon>
        <taxon>Gemella</taxon>
    </lineage>
</organism>
<name>A0AAW6B1J8_9BACL</name>
<reference evidence="2" key="1">
    <citation type="submission" date="2023-08" db="EMBL/GenBank/DDBJ databases">
        <title>Dental plaque isolates bound by oral lectin ZG16B.</title>
        <authorList>
            <person name="Ghosh S."/>
        </authorList>
    </citation>
    <scope>NUCLEOTIDE SEQUENCE</scope>
    <source>
        <strain evidence="2">DP3_5B</strain>
    </source>
</reference>